<dbReference type="EMBL" id="JARHUD010000003">
    <property type="protein sequence ID" value="MDF2095433.1"/>
    <property type="molecule type" value="Genomic_DNA"/>
</dbReference>
<proteinExistence type="predicted"/>
<dbReference type="PROSITE" id="PS51257">
    <property type="entry name" value="PROKAR_LIPOPROTEIN"/>
    <property type="match status" value="1"/>
</dbReference>
<reference evidence="2 3" key="1">
    <citation type="submission" date="2023-03" db="EMBL/GenBank/DDBJ databases">
        <title>Fodinicurvata sp. CAU 1616 isolated from sea sendiment.</title>
        <authorList>
            <person name="Kim W."/>
        </authorList>
    </citation>
    <scope>NUCLEOTIDE SEQUENCE [LARGE SCALE GENOMIC DNA]</scope>
    <source>
        <strain evidence="2 3">CAU 1616</strain>
    </source>
</reference>
<sequence length="209" mass="22233">MQERPSQSRLSNAVHARALRAVPLLLAGGLALSACADTAAVNRGDYSPGYRVSDLVHAGRDEGVPLTVLGDPFGTGDAAVTAATAERLQVPGWAPQVDFRPRRDGDSAWGVVLAFDPPLSTSPRQVCSAQYTGELTTRSAPNPEADEGRLIAAFCNGGPISSTRATVPTLSGVDDPAYRELLSQISLTLFPPYNPDMRESDEERIRPSF</sequence>
<feature type="signal peptide" evidence="1">
    <location>
        <begin position="1"/>
        <end position="36"/>
    </location>
</feature>
<protein>
    <recommendedName>
        <fullName evidence="4">Lipoprotein</fullName>
    </recommendedName>
</protein>
<accession>A0ABT5YKP4</accession>
<name>A0ABT5YKP4_9PROT</name>
<evidence type="ECO:0000256" key="1">
    <source>
        <dbReference type="SAM" id="SignalP"/>
    </source>
</evidence>
<dbReference type="RefSeq" id="WP_275820858.1">
    <property type="nucleotide sequence ID" value="NZ_JARHUD010000003.1"/>
</dbReference>
<evidence type="ECO:0000313" key="3">
    <source>
        <dbReference type="Proteomes" id="UP001215503"/>
    </source>
</evidence>
<keyword evidence="1" id="KW-0732">Signal</keyword>
<comment type="caution">
    <text evidence="2">The sequence shown here is derived from an EMBL/GenBank/DDBJ whole genome shotgun (WGS) entry which is preliminary data.</text>
</comment>
<evidence type="ECO:0008006" key="4">
    <source>
        <dbReference type="Google" id="ProtNLM"/>
    </source>
</evidence>
<organism evidence="2 3">
    <name type="scientific">Aquibaculum arenosum</name>
    <dbReference type="NCBI Taxonomy" id="3032591"/>
    <lineage>
        <taxon>Bacteria</taxon>
        <taxon>Pseudomonadati</taxon>
        <taxon>Pseudomonadota</taxon>
        <taxon>Alphaproteobacteria</taxon>
        <taxon>Rhodospirillales</taxon>
        <taxon>Rhodovibrionaceae</taxon>
        <taxon>Aquibaculum</taxon>
    </lineage>
</organism>
<feature type="chain" id="PRO_5046941357" description="Lipoprotein" evidence="1">
    <location>
        <begin position="37"/>
        <end position="209"/>
    </location>
</feature>
<keyword evidence="3" id="KW-1185">Reference proteome</keyword>
<evidence type="ECO:0000313" key="2">
    <source>
        <dbReference type="EMBL" id="MDF2095433.1"/>
    </source>
</evidence>
<dbReference type="Proteomes" id="UP001215503">
    <property type="component" value="Unassembled WGS sequence"/>
</dbReference>
<gene>
    <name evidence="2" type="ORF">P2G67_05545</name>
</gene>